<organism evidence="1 2">
    <name type="scientific">Chionoecetes opilio</name>
    <name type="common">Atlantic snow crab</name>
    <name type="synonym">Cancer opilio</name>
    <dbReference type="NCBI Taxonomy" id="41210"/>
    <lineage>
        <taxon>Eukaryota</taxon>
        <taxon>Metazoa</taxon>
        <taxon>Ecdysozoa</taxon>
        <taxon>Arthropoda</taxon>
        <taxon>Crustacea</taxon>
        <taxon>Multicrustacea</taxon>
        <taxon>Malacostraca</taxon>
        <taxon>Eumalacostraca</taxon>
        <taxon>Eucarida</taxon>
        <taxon>Decapoda</taxon>
        <taxon>Pleocyemata</taxon>
        <taxon>Brachyura</taxon>
        <taxon>Eubrachyura</taxon>
        <taxon>Majoidea</taxon>
        <taxon>Majidae</taxon>
        <taxon>Chionoecetes</taxon>
    </lineage>
</organism>
<accession>A0A8J5CR05</accession>
<reference evidence="1" key="1">
    <citation type="submission" date="2020-07" db="EMBL/GenBank/DDBJ databases">
        <title>The High-quality genome of the commercially important snow crab, Chionoecetes opilio.</title>
        <authorList>
            <person name="Jeong J.-H."/>
            <person name="Ryu S."/>
        </authorList>
    </citation>
    <scope>NUCLEOTIDE SEQUENCE</scope>
    <source>
        <strain evidence="1">MADBK_172401_WGS</strain>
        <tissue evidence="1">Digestive gland</tissue>
    </source>
</reference>
<protein>
    <submittedName>
        <fullName evidence="1">Uncharacterized protein</fullName>
    </submittedName>
</protein>
<evidence type="ECO:0000313" key="1">
    <source>
        <dbReference type="EMBL" id="KAG0729348.1"/>
    </source>
</evidence>
<name>A0A8J5CR05_CHIOP</name>
<comment type="caution">
    <text evidence="1">The sequence shown here is derived from an EMBL/GenBank/DDBJ whole genome shotgun (WGS) entry which is preliminary data.</text>
</comment>
<sequence length="124" mass="14070">MHVGKDMERVAVILTGTDGQEVLLSIVGMEGRSTAENEAAKIIQWSRRKDWRQSLVEVFCNWHVRHHIHELIGGASCSIVYGPTTGPNEQLFKRLGEQLERIEPQQLHIGRGDCLHKRVDGLYT</sequence>
<evidence type="ECO:0000313" key="2">
    <source>
        <dbReference type="Proteomes" id="UP000770661"/>
    </source>
</evidence>
<keyword evidence="2" id="KW-1185">Reference proteome</keyword>
<proteinExistence type="predicted"/>
<dbReference type="AlphaFoldDB" id="A0A8J5CR05"/>
<gene>
    <name evidence="1" type="ORF">GWK47_030552</name>
</gene>
<dbReference type="EMBL" id="JACEEZ010001309">
    <property type="protein sequence ID" value="KAG0729348.1"/>
    <property type="molecule type" value="Genomic_DNA"/>
</dbReference>
<dbReference type="Proteomes" id="UP000770661">
    <property type="component" value="Unassembled WGS sequence"/>
</dbReference>